<keyword evidence="2" id="KW-1185">Reference proteome</keyword>
<dbReference type="EMBL" id="JAEPRB010000016">
    <property type="protein sequence ID" value="KAG2226485.1"/>
    <property type="molecule type" value="Genomic_DNA"/>
</dbReference>
<reference evidence="1 2" key="1">
    <citation type="submission" date="2020-12" db="EMBL/GenBank/DDBJ databases">
        <title>Metabolic potential, ecology and presence of endohyphal bacteria is reflected in genomic diversity of Mucoromycotina.</title>
        <authorList>
            <person name="Muszewska A."/>
            <person name="Okrasinska A."/>
            <person name="Steczkiewicz K."/>
            <person name="Drgas O."/>
            <person name="Orlowska M."/>
            <person name="Perlinska-Lenart U."/>
            <person name="Aleksandrzak-Piekarczyk T."/>
            <person name="Szatraj K."/>
            <person name="Zielenkiewicz U."/>
            <person name="Pilsyk S."/>
            <person name="Malc E."/>
            <person name="Mieczkowski P."/>
            <person name="Kruszewska J.S."/>
            <person name="Biernat P."/>
            <person name="Pawlowska J."/>
        </authorList>
    </citation>
    <scope>NUCLEOTIDE SEQUENCE [LARGE SCALE GENOMIC DNA]</scope>
    <source>
        <strain evidence="1 2">CBS 142.35</strain>
    </source>
</reference>
<organism evidence="1 2">
    <name type="scientific">Circinella minor</name>
    <dbReference type="NCBI Taxonomy" id="1195481"/>
    <lineage>
        <taxon>Eukaryota</taxon>
        <taxon>Fungi</taxon>
        <taxon>Fungi incertae sedis</taxon>
        <taxon>Mucoromycota</taxon>
        <taxon>Mucoromycotina</taxon>
        <taxon>Mucoromycetes</taxon>
        <taxon>Mucorales</taxon>
        <taxon>Lichtheimiaceae</taxon>
        <taxon>Circinella</taxon>
    </lineage>
</organism>
<accession>A0A8H7SD86</accession>
<comment type="caution">
    <text evidence="1">The sequence shown here is derived from an EMBL/GenBank/DDBJ whole genome shotgun (WGS) entry which is preliminary data.</text>
</comment>
<dbReference type="PANTHER" id="PTHR33604">
    <property type="entry name" value="OSJNBA0004B13.7 PROTEIN"/>
    <property type="match status" value="1"/>
</dbReference>
<dbReference type="OrthoDB" id="2020070at2759"/>
<dbReference type="Proteomes" id="UP000646827">
    <property type="component" value="Unassembled WGS sequence"/>
</dbReference>
<dbReference type="InterPro" id="IPR029044">
    <property type="entry name" value="Nucleotide-diphossugar_trans"/>
</dbReference>
<sequence>MPWSQTPKRPFRILVYLIAFATFGLLTRQLFSIITKTTRAPSPPSPVAHDWKANTPSTIISEPPPIPTIIANNVTDSVIKEDYWPQWNTWEKDGWTLGPADPKQSYLRNLQMYKERGHDSVGIKSLLDQSTLSSAIHAAPVVDVVIRVTDIKKSQPQLEAIVAQKIKPKTMWLITSSSSSISTTTTNIISFLNDNNITNINIRTILIPEYDPQDDLFQQQRQDMWLPPIDTTAEWVWILEQDVVPVSSQYLETMLRLMHMPPYENALLGTHGVLFPSNFHNTNNDNNNIICLPTTQIPDVSQPVDMIQGSWIIKKEWILLMNNNKPTIQEMQLPLGYVISQQLMKKVDVVTISLPPLPSPQSNLLDFTNNNNNNFKCQNIQNVYTQNSEWKRMRALRINPTVLDYRQTTIRKHSYQLDTVLFILDGPDQATAFYPLMCRFGYTIHVIVSGSERGLSGTILKNTLKQTGCDRHVMVHDLNLMTVPGEGDEDIFAMEMTLRVTRLTRVLRPRATFYIQRNNQPLPRALIMMAENEEIVAIGLPADDIIHALWISDLSFEALEQWHTPDINLVVITDRRPHSLSRLLQSSDRSFYLGDKVNLVVHMEQSSDSVTRMLVGNFPWHHGKKTLRHRIRKGGLMPAIIESWYPKHNDDYAVILEDDVSLSPLFYVWAKYSILRYRYSNNNNGSGDEDRLRQMMFGVSLYSPRSLELHPAGRRPFHPDNVLLNHYPPRMPYVSQIPCSWGAVYFPEHWREFHEYLTIRLMDINQDRLLNITVPKSRSERWKKSWKKYFIELVYLRGYVMLYPNFQDFESFSTNHLETGTHVKTNAKRLSAINAFLVPLMQRDTILAQLPNHRLPNYDDLPVLDLWGYLRTHDELDETASQWHTKISTCPRKTGTFDPQDILCPFQLDEAIPEPPKKPKKIKTVYAVEPIEYVTMYYDTHQQKQQQLQEEVDDEYLPQPIDVAVMPSEPDNGSNVWDDHWLDVLNDLVYMNELYNRVNTHYSNEDLRDILTADAELDLD</sequence>
<gene>
    <name evidence="1" type="ORF">INT45_014229</name>
</gene>
<dbReference type="PANTHER" id="PTHR33604:SF3">
    <property type="entry name" value="OSJNBA0004B13.7 PROTEIN"/>
    <property type="match status" value="1"/>
</dbReference>
<dbReference type="Gene3D" id="3.90.550.10">
    <property type="entry name" value="Spore Coat Polysaccharide Biosynthesis Protein SpsA, Chain A"/>
    <property type="match status" value="1"/>
</dbReference>
<evidence type="ECO:0000313" key="1">
    <source>
        <dbReference type="EMBL" id="KAG2226485.1"/>
    </source>
</evidence>
<evidence type="ECO:0008006" key="3">
    <source>
        <dbReference type="Google" id="ProtNLM"/>
    </source>
</evidence>
<name>A0A8H7SD86_9FUNG</name>
<evidence type="ECO:0000313" key="2">
    <source>
        <dbReference type="Proteomes" id="UP000646827"/>
    </source>
</evidence>
<dbReference type="AlphaFoldDB" id="A0A8H7SD86"/>
<proteinExistence type="predicted"/>
<protein>
    <recommendedName>
        <fullName evidence="3">Glycosyl transferase 64 domain-containing protein</fullName>
    </recommendedName>
</protein>